<name>A0A6J6V1G0_9ZZZZ</name>
<proteinExistence type="predicted"/>
<protein>
    <submittedName>
        <fullName evidence="2">Unannotated protein</fullName>
    </submittedName>
</protein>
<reference evidence="2" key="1">
    <citation type="submission" date="2020-05" db="EMBL/GenBank/DDBJ databases">
        <authorList>
            <person name="Chiriac C."/>
            <person name="Salcher M."/>
            <person name="Ghai R."/>
            <person name="Kavagutti S V."/>
        </authorList>
    </citation>
    <scope>NUCLEOTIDE SEQUENCE</scope>
</reference>
<organism evidence="2">
    <name type="scientific">freshwater metagenome</name>
    <dbReference type="NCBI Taxonomy" id="449393"/>
    <lineage>
        <taxon>unclassified sequences</taxon>
        <taxon>metagenomes</taxon>
        <taxon>ecological metagenomes</taxon>
    </lineage>
</organism>
<evidence type="ECO:0000313" key="2">
    <source>
        <dbReference type="EMBL" id="CAB4765992.1"/>
    </source>
</evidence>
<sequence length="54" mass="5603">MPSATLRASGGSTNGNDAISPSPSAVIWRITEARFVRRISGSVNGTLWAKSSSP</sequence>
<dbReference type="EMBL" id="CAEZYY010000038">
    <property type="protein sequence ID" value="CAB4765992.1"/>
    <property type="molecule type" value="Genomic_DNA"/>
</dbReference>
<gene>
    <name evidence="2" type="ORF">UFOPK2806_02094</name>
    <name evidence="3" type="ORF">UFOPK3954_00874</name>
</gene>
<dbReference type="AlphaFoldDB" id="A0A6J6V1G0"/>
<feature type="region of interest" description="Disordered" evidence="1">
    <location>
        <begin position="1"/>
        <end position="23"/>
    </location>
</feature>
<evidence type="ECO:0000313" key="3">
    <source>
        <dbReference type="EMBL" id="CAB4986401.1"/>
    </source>
</evidence>
<evidence type="ECO:0000256" key="1">
    <source>
        <dbReference type="SAM" id="MobiDB-lite"/>
    </source>
</evidence>
<dbReference type="EMBL" id="CAFBON010000075">
    <property type="protein sequence ID" value="CAB4986401.1"/>
    <property type="molecule type" value="Genomic_DNA"/>
</dbReference>
<feature type="compositionally biased region" description="Polar residues" evidence="1">
    <location>
        <begin position="10"/>
        <end position="23"/>
    </location>
</feature>
<accession>A0A6J6V1G0</accession>